<dbReference type="AlphaFoldDB" id="D5AAG1"/>
<protein>
    <submittedName>
        <fullName evidence="1">Uncharacterized protein</fullName>
    </submittedName>
</protein>
<organism evidence="1">
    <name type="scientific">Picea sitchensis</name>
    <name type="common">Sitka spruce</name>
    <name type="synonym">Pinus sitchensis</name>
    <dbReference type="NCBI Taxonomy" id="3332"/>
    <lineage>
        <taxon>Eukaryota</taxon>
        <taxon>Viridiplantae</taxon>
        <taxon>Streptophyta</taxon>
        <taxon>Embryophyta</taxon>
        <taxon>Tracheophyta</taxon>
        <taxon>Spermatophyta</taxon>
        <taxon>Pinopsida</taxon>
        <taxon>Pinidae</taxon>
        <taxon>Conifers I</taxon>
        <taxon>Pinales</taxon>
        <taxon>Pinaceae</taxon>
        <taxon>Picea</taxon>
    </lineage>
</organism>
<evidence type="ECO:0000313" key="1">
    <source>
        <dbReference type="EMBL" id="ADE76530.1"/>
    </source>
</evidence>
<dbReference type="EMBL" id="BT123195">
    <property type="protein sequence ID" value="ADE76530.1"/>
    <property type="molecule type" value="mRNA"/>
</dbReference>
<proteinExistence type="evidence at transcript level"/>
<name>D5AAG1_PICSI</name>
<sequence length="75" mass="8634">MMMRTTIYVDRVYLKEALGDVSYIDKEYNAVLRVYPFGECQCLVTRKLKLQDIRPLISAIMSSAASAVFSWCYPT</sequence>
<reference evidence="1" key="1">
    <citation type="submission" date="2010-04" db="EMBL/GenBank/DDBJ databases">
        <authorList>
            <person name="Reid K.E."/>
            <person name="Liao N."/>
            <person name="Chan S."/>
            <person name="Docking R."/>
            <person name="Taylor G."/>
            <person name="Moore R."/>
            <person name="Mayo M."/>
            <person name="Munro S."/>
            <person name="King J."/>
            <person name="Yanchuk A."/>
            <person name="Holt R."/>
            <person name="Jones S."/>
            <person name="Marra M."/>
            <person name="Ritland C.E."/>
            <person name="Ritland K."/>
            <person name="Bohlmann J."/>
        </authorList>
    </citation>
    <scope>NUCLEOTIDE SEQUENCE</scope>
    <source>
        <tissue evidence="1">Bud</tissue>
    </source>
</reference>
<accession>D5AAG1</accession>